<evidence type="ECO:0008006" key="3">
    <source>
        <dbReference type="Google" id="ProtNLM"/>
    </source>
</evidence>
<proteinExistence type="predicted"/>
<dbReference type="Pfam" id="PF13711">
    <property type="entry name" value="DUF4160"/>
    <property type="match status" value="1"/>
</dbReference>
<name>A0A450XA84_9GAMM</name>
<dbReference type="EMBL" id="CAADFP010000030">
    <property type="protein sequence ID" value="VFK26110.1"/>
    <property type="molecule type" value="Genomic_DNA"/>
</dbReference>
<reference evidence="2" key="1">
    <citation type="submission" date="2019-02" db="EMBL/GenBank/DDBJ databases">
        <authorList>
            <person name="Gruber-Vodicka R. H."/>
            <person name="Seah K. B. B."/>
        </authorList>
    </citation>
    <scope>NUCLEOTIDE SEQUENCE</scope>
    <source>
        <strain evidence="1">BECK_S312</strain>
        <strain evidence="2">BECK_S426</strain>
    </source>
</reference>
<dbReference type="EMBL" id="CAADFM010000032">
    <property type="protein sequence ID" value="VFK10114.1"/>
    <property type="molecule type" value="Genomic_DNA"/>
</dbReference>
<gene>
    <name evidence="1" type="ORF">BECKLPF1236A_GA0070988_1003214</name>
    <name evidence="2" type="ORF">BECKLPF1236C_GA0070990_1003013</name>
</gene>
<dbReference type="InterPro" id="IPR025427">
    <property type="entry name" value="DUF4160"/>
</dbReference>
<protein>
    <recommendedName>
        <fullName evidence="3">DUF4160 domain-containing protein</fullName>
    </recommendedName>
</protein>
<evidence type="ECO:0000313" key="2">
    <source>
        <dbReference type="EMBL" id="VFK26110.1"/>
    </source>
</evidence>
<organism evidence="2">
    <name type="scientific">Candidatus Kentrum sp. LPFa</name>
    <dbReference type="NCBI Taxonomy" id="2126335"/>
    <lineage>
        <taxon>Bacteria</taxon>
        <taxon>Pseudomonadati</taxon>
        <taxon>Pseudomonadota</taxon>
        <taxon>Gammaproteobacteria</taxon>
        <taxon>Candidatus Kentrum</taxon>
    </lineage>
</organism>
<accession>A0A450XA84</accession>
<sequence length="67" mass="7880">MPAISMFYGIIIRMMFMDSQQHHLPHLHLEYQGMSAVVSLPVNCLREIFPRRSSGWFRPGLPFMKMN</sequence>
<dbReference type="AlphaFoldDB" id="A0A450XA84"/>
<evidence type="ECO:0000313" key="1">
    <source>
        <dbReference type="EMBL" id="VFK10114.1"/>
    </source>
</evidence>